<dbReference type="FunFam" id="1.50.10.20:FF:000006">
    <property type="entry name" value="Mannan endo-1,6-alpha-mannosidase"/>
    <property type="match status" value="1"/>
</dbReference>
<keyword evidence="11" id="KW-0812">Transmembrane</keyword>
<evidence type="ECO:0000256" key="12">
    <source>
        <dbReference type="SAM" id="SignalP"/>
    </source>
</evidence>
<evidence type="ECO:0000256" key="7">
    <source>
        <dbReference type="ARBA" id="ARBA00023136"/>
    </source>
</evidence>
<dbReference type="RefSeq" id="XP_062718865.1">
    <property type="nucleotide sequence ID" value="XM_062865867.1"/>
</dbReference>
<dbReference type="Gene3D" id="1.50.10.20">
    <property type="match status" value="1"/>
</dbReference>
<dbReference type="GO" id="GO:0016052">
    <property type="term" value="P:carbohydrate catabolic process"/>
    <property type="evidence" value="ECO:0007669"/>
    <property type="project" value="InterPro"/>
</dbReference>
<dbReference type="Pfam" id="PF03663">
    <property type="entry name" value="Glyco_hydro_76"/>
    <property type="match status" value="1"/>
</dbReference>
<feature type="signal peptide" evidence="12">
    <location>
        <begin position="1"/>
        <end position="25"/>
    </location>
</feature>
<dbReference type="PIRSF" id="PIRSF016302">
    <property type="entry name" value="Man_a_manosd"/>
    <property type="match status" value="1"/>
</dbReference>
<evidence type="ECO:0000256" key="9">
    <source>
        <dbReference type="ARBA" id="ARBA00023295"/>
    </source>
</evidence>
<feature type="chain" id="PRO_5042575463" description="Mannan endo-1,6-alpha-mannosidase" evidence="12">
    <location>
        <begin position="26"/>
        <end position="474"/>
    </location>
</feature>
<organism evidence="13 14">
    <name type="scientific">Chaetomium strumarium</name>
    <dbReference type="NCBI Taxonomy" id="1170767"/>
    <lineage>
        <taxon>Eukaryota</taxon>
        <taxon>Fungi</taxon>
        <taxon>Dikarya</taxon>
        <taxon>Ascomycota</taxon>
        <taxon>Pezizomycotina</taxon>
        <taxon>Sordariomycetes</taxon>
        <taxon>Sordariomycetidae</taxon>
        <taxon>Sordariales</taxon>
        <taxon>Chaetomiaceae</taxon>
        <taxon>Chaetomium</taxon>
    </lineage>
</organism>
<keyword evidence="6 10" id="KW-0378">Hydrolase</keyword>
<gene>
    <name evidence="13" type="ORF">B0T15DRAFT_438264</name>
</gene>
<evidence type="ECO:0000313" key="14">
    <source>
        <dbReference type="Proteomes" id="UP001273166"/>
    </source>
</evidence>
<accession>A0AAJ0GNM6</accession>
<keyword evidence="11" id="KW-1133">Transmembrane helix</keyword>
<dbReference type="GO" id="GO:0008496">
    <property type="term" value="F:mannan endo-1,6-alpha-mannosidase activity"/>
    <property type="evidence" value="ECO:0007669"/>
    <property type="project" value="UniProtKB-UniRule"/>
</dbReference>
<keyword evidence="14" id="KW-1185">Reference proteome</keyword>
<keyword evidence="7 11" id="KW-0472">Membrane</keyword>
<proteinExistence type="inferred from homology"/>
<comment type="catalytic activity">
    <reaction evidence="1 10">
        <text>Random hydrolysis of (1-&gt;6)-alpha-D-mannosidic linkages in unbranched (1-&gt;6)-mannans.</text>
        <dbReference type="EC" id="3.2.1.101"/>
    </reaction>
</comment>
<evidence type="ECO:0000256" key="1">
    <source>
        <dbReference type="ARBA" id="ARBA00001452"/>
    </source>
</evidence>
<reference evidence="13" key="2">
    <citation type="submission" date="2023-06" db="EMBL/GenBank/DDBJ databases">
        <authorList>
            <consortium name="Lawrence Berkeley National Laboratory"/>
            <person name="Mondo S.J."/>
            <person name="Hensen N."/>
            <person name="Bonometti L."/>
            <person name="Westerberg I."/>
            <person name="Brannstrom I.O."/>
            <person name="Guillou S."/>
            <person name="Cros-Aarteil S."/>
            <person name="Calhoun S."/>
            <person name="Haridas S."/>
            <person name="Kuo A."/>
            <person name="Pangilinan J."/>
            <person name="Riley R."/>
            <person name="Labutti K."/>
            <person name="Andreopoulos B."/>
            <person name="Lipzen A."/>
            <person name="Chen C."/>
            <person name="Yanf M."/>
            <person name="Daum C."/>
            <person name="Ng V."/>
            <person name="Clum A."/>
            <person name="Steindorff A."/>
            <person name="Ohm R."/>
            <person name="Martin F."/>
            <person name="Silar P."/>
            <person name="Natvig D."/>
            <person name="Lalanne C."/>
            <person name="Gautier V."/>
            <person name="Ament-Velasquez S.L."/>
            <person name="Kruys A."/>
            <person name="Hutchinson M.I."/>
            <person name="Powell A.J."/>
            <person name="Barry K."/>
            <person name="Miller A.N."/>
            <person name="Grigoriev I.V."/>
            <person name="Debuchy R."/>
            <person name="Gladieux P."/>
            <person name="Thoren M.H."/>
            <person name="Johannesson H."/>
        </authorList>
    </citation>
    <scope>NUCLEOTIDE SEQUENCE</scope>
    <source>
        <strain evidence="13">CBS 333.67</strain>
    </source>
</reference>
<dbReference type="InterPro" id="IPR008928">
    <property type="entry name" value="6-hairpin_glycosidase_sf"/>
</dbReference>
<sequence>MGWTLAAKATALLGSLLLAAAGATAQGAGKLQVNLDSSDEIKNAAKLVAENLMTYYHGDEPGQTPGILPGPPPGGPYYWWQAGAMWGTIIDYWFYTGDTTYNDEALRSMVFQAEPPANSYMPRNWTASLGNDDQGFWGMAAMSAAETNFQNPPEGQPQWLALAQAVFNTQAARWDTNTCNGGLHWQIPHTNGGYNYKNTIAQVVFLNLAARLARYTKNETYAKWADTAYDWTRGVGYITDDWNVLDGGHEEYNCTDINPVQFSANKALLIHGAAIMYNYTNGSDKWKTRVEGLLNHTIEFFFPEGIMVERACELEDRVQCNVDQHSFKGYMHRSLATVAIVAPFTRDAILKVLRSSTEGAVSSCLDDGTCGFRWNTGSYDGDVDKGPAGQQMSVLAALSTLLINQQKVLEGPLTNDTGGTSKGDPNAGIDYNEITPLAPITTGDRAGAGIVTVVVLTTLLGSLVWMGMGWSEGA</sequence>
<evidence type="ECO:0000256" key="4">
    <source>
        <dbReference type="ARBA" id="ARBA00012350"/>
    </source>
</evidence>
<evidence type="ECO:0000256" key="6">
    <source>
        <dbReference type="ARBA" id="ARBA00022801"/>
    </source>
</evidence>
<dbReference type="AlphaFoldDB" id="A0AAJ0GNM6"/>
<comment type="subcellular location">
    <subcellularLocation>
        <location evidence="2">Endomembrane system</location>
    </subcellularLocation>
</comment>
<dbReference type="GO" id="GO:0012505">
    <property type="term" value="C:endomembrane system"/>
    <property type="evidence" value="ECO:0007669"/>
    <property type="project" value="UniProtKB-SubCell"/>
</dbReference>
<dbReference type="InterPro" id="IPR005198">
    <property type="entry name" value="Glyco_hydro_76"/>
</dbReference>
<evidence type="ECO:0000313" key="13">
    <source>
        <dbReference type="EMBL" id="KAK3303085.1"/>
    </source>
</evidence>
<evidence type="ECO:0000256" key="5">
    <source>
        <dbReference type="ARBA" id="ARBA00022729"/>
    </source>
</evidence>
<evidence type="ECO:0000256" key="8">
    <source>
        <dbReference type="ARBA" id="ARBA00023180"/>
    </source>
</evidence>
<dbReference type="PANTHER" id="PTHR12145:SF36">
    <property type="entry name" value="MANNAN ENDO-1,6-ALPHA-MANNOSIDASE DCW1"/>
    <property type="match status" value="1"/>
</dbReference>
<dbReference type="Proteomes" id="UP001273166">
    <property type="component" value="Unassembled WGS sequence"/>
</dbReference>
<dbReference type="PANTHER" id="PTHR12145">
    <property type="entry name" value="MANNAN ENDO-1,6-ALPHA-MANNOSIDASE DCW1"/>
    <property type="match status" value="1"/>
</dbReference>
<keyword evidence="9 10" id="KW-0326">Glycosidase</keyword>
<protein>
    <recommendedName>
        <fullName evidence="4 10">Mannan endo-1,6-alpha-mannosidase</fullName>
        <ecNumber evidence="4 10">3.2.1.101</ecNumber>
    </recommendedName>
</protein>
<comment type="caution">
    <text evidence="13">The sequence shown here is derived from an EMBL/GenBank/DDBJ whole genome shotgun (WGS) entry which is preliminary data.</text>
</comment>
<dbReference type="SUPFAM" id="SSF48208">
    <property type="entry name" value="Six-hairpin glycosidases"/>
    <property type="match status" value="1"/>
</dbReference>
<evidence type="ECO:0000256" key="10">
    <source>
        <dbReference type="PIRNR" id="PIRNR016302"/>
    </source>
</evidence>
<dbReference type="InterPro" id="IPR014480">
    <property type="entry name" value="Mannan-1_6-alpha_mannosidase"/>
</dbReference>
<keyword evidence="5 12" id="KW-0732">Signal</keyword>
<reference evidence="13" key="1">
    <citation type="journal article" date="2023" name="Mol. Phylogenet. Evol.">
        <title>Genome-scale phylogeny and comparative genomics of the fungal order Sordariales.</title>
        <authorList>
            <person name="Hensen N."/>
            <person name="Bonometti L."/>
            <person name="Westerberg I."/>
            <person name="Brannstrom I.O."/>
            <person name="Guillou S."/>
            <person name="Cros-Aarteil S."/>
            <person name="Calhoun S."/>
            <person name="Haridas S."/>
            <person name="Kuo A."/>
            <person name="Mondo S."/>
            <person name="Pangilinan J."/>
            <person name="Riley R."/>
            <person name="LaButti K."/>
            <person name="Andreopoulos B."/>
            <person name="Lipzen A."/>
            <person name="Chen C."/>
            <person name="Yan M."/>
            <person name="Daum C."/>
            <person name="Ng V."/>
            <person name="Clum A."/>
            <person name="Steindorff A."/>
            <person name="Ohm R.A."/>
            <person name="Martin F."/>
            <person name="Silar P."/>
            <person name="Natvig D.O."/>
            <person name="Lalanne C."/>
            <person name="Gautier V."/>
            <person name="Ament-Velasquez S.L."/>
            <person name="Kruys A."/>
            <person name="Hutchinson M.I."/>
            <person name="Powell A.J."/>
            <person name="Barry K."/>
            <person name="Miller A.N."/>
            <person name="Grigoriev I.V."/>
            <person name="Debuchy R."/>
            <person name="Gladieux P."/>
            <person name="Hiltunen Thoren M."/>
            <person name="Johannesson H."/>
        </authorList>
    </citation>
    <scope>NUCLEOTIDE SEQUENCE</scope>
    <source>
        <strain evidence="13">CBS 333.67</strain>
    </source>
</reference>
<dbReference type="GO" id="GO:0009272">
    <property type="term" value="P:fungal-type cell wall biogenesis"/>
    <property type="evidence" value="ECO:0007669"/>
    <property type="project" value="TreeGrafter"/>
</dbReference>
<dbReference type="EC" id="3.2.1.101" evidence="4 10"/>
<feature type="transmembrane region" description="Helical" evidence="11">
    <location>
        <begin position="446"/>
        <end position="468"/>
    </location>
</feature>
<evidence type="ECO:0000256" key="11">
    <source>
        <dbReference type="SAM" id="Phobius"/>
    </source>
</evidence>
<name>A0AAJ0GNM6_9PEZI</name>
<keyword evidence="8" id="KW-0325">Glycoprotein</keyword>
<dbReference type="EMBL" id="JAUDZG010000006">
    <property type="protein sequence ID" value="KAK3303085.1"/>
    <property type="molecule type" value="Genomic_DNA"/>
</dbReference>
<dbReference type="GeneID" id="87884696"/>
<comment type="similarity">
    <text evidence="3 10">Belongs to the glycosyl hydrolase 76 family.</text>
</comment>
<evidence type="ECO:0000256" key="3">
    <source>
        <dbReference type="ARBA" id="ARBA00009699"/>
    </source>
</evidence>
<evidence type="ECO:0000256" key="2">
    <source>
        <dbReference type="ARBA" id="ARBA00004308"/>
    </source>
</evidence>